<dbReference type="InterPro" id="IPR025295">
    <property type="entry name" value="eCIS_core_dom"/>
</dbReference>
<dbReference type="Pfam" id="PF13699">
    <property type="entry name" value="eCIS_core"/>
    <property type="match status" value="1"/>
</dbReference>
<evidence type="ECO:0000313" key="3">
    <source>
        <dbReference type="EMBL" id="BBA98932.1"/>
    </source>
</evidence>
<accession>A0A7U3UU88</accession>
<feature type="compositionally biased region" description="Low complexity" evidence="1">
    <location>
        <begin position="12"/>
        <end position="28"/>
    </location>
</feature>
<feature type="region of interest" description="Disordered" evidence="1">
    <location>
        <begin position="158"/>
        <end position="275"/>
    </location>
</feature>
<sequence length="533" mass="56774">MVMHAHEQVNEAAAARRPRSSALPRPAVAGPPPARGMTAAGVLALQRTAGNSALTRALDEEARHTHGAGCGHGPSVQRSQVHDVLSGSGRALAAPLRAEMEARLGADFGDVRVHDDSAARRSAASLGARAYTSGNHVVVGEGGADKHTLAHELTHVIQQRSGPVAGTATADGLRVSDPGDAFERAAESNAQRAMSGPVPVQTAPERDGTGRGGPEAGQQASPAPELAGTPAIQRVTVPSSRPSGSGITATQSGGRTTSIEMLNSGSLAGSPPSQDPPGFDYIRALRLTNFWIRFHLINNIAGGPGTAANLVPASKRDNANYEHSIEALLKATVSQVRRTNRTLQPGQQKDYVYFGVDVHYAHQPSRRPNNMTQRQYDAAGNFVNGLTIYHRVYDGAARTWTVHHDGTYFGFHDRQPTDPGTHVRLSQLDMTDLRQLTGNYRGWNNDDLYFLNDLGTTRRAEFEGLIDHYGATGPAESVLHAFHHIPFSLPRQSSRSRRPTAQPTTFADRMGAGADGALQYLALAISGGSLTIR</sequence>
<feature type="region of interest" description="Disordered" evidence="1">
    <location>
        <begin position="1"/>
        <end position="34"/>
    </location>
</feature>
<feature type="domain" description="eCIS core" evidence="2">
    <location>
        <begin position="92"/>
        <end position="162"/>
    </location>
</feature>
<feature type="compositionally biased region" description="Polar residues" evidence="1">
    <location>
        <begin position="236"/>
        <end position="267"/>
    </location>
</feature>
<evidence type="ECO:0000259" key="2">
    <source>
        <dbReference type="Pfam" id="PF13699"/>
    </source>
</evidence>
<reference evidence="3 4" key="2">
    <citation type="journal article" date="2011" name="J. Antibiot.">
        <title>Furaquinocins I and J: novel polyketide isoprenoid hybrid compounds from Streptomyces reveromyceticus SN-593.</title>
        <authorList>
            <person name="Panthee S."/>
            <person name="Takahashi S."/>
            <person name="Takagi H."/>
            <person name="Nogawa T."/>
            <person name="Oowada E."/>
            <person name="Uramoto M."/>
            <person name="Osada H."/>
        </authorList>
    </citation>
    <scope>NUCLEOTIDE SEQUENCE [LARGE SCALE GENOMIC DNA]</scope>
    <source>
        <strain evidence="3 4">SN-593</strain>
    </source>
</reference>
<protein>
    <recommendedName>
        <fullName evidence="2">eCIS core domain-containing protein</fullName>
    </recommendedName>
</protein>
<reference evidence="3 4" key="1">
    <citation type="journal article" date="2010" name="J. Bacteriol.">
        <title>Biochemical characterization of a novel indole prenyltransferase from Streptomyces sp. SN-593.</title>
        <authorList>
            <person name="Takahashi S."/>
            <person name="Takagi H."/>
            <person name="Toyoda A."/>
            <person name="Uramoto M."/>
            <person name="Nogawa T."/>
            <person name="Ueki M."/>
            <person name="Sakaki Y."/>
            <person name="Osada H."/>
        </authorList>
    </citation>
    <scope>NUCLEOTIDE SEQUENCE [LARGE SCALE GENOMIC DNA]</scope>
    <source>
        <strain evidence="3 4">SN-593</strain>
    </source>
</reference>
<feature type="region of interest" description="Disordered" evidence="1">
    <location>
        <begin position="490"/>
        <end position="509"/>
    </location>
</feature>
<evidence type="ECO:0000256" key="1">
    <source>
        <dbReference type="SAM" id="MobiDB-lite"/>
    </source>
</evidence>
<dbReference type="Proteomes" id="UP000595703">
    <property type="component" value="Chromosome"/>
</dbReference>
<evidence type="ECO:0000313" key="4">
    <source>
        <dbReference type="Proteomes" id="UP000595703"/>
    </source>
</evidence>
<reference evidence="3 4" key="4">
    <citation type="journal article" date="2020" name="Sci. Rep.">
        <title>beta-carboline chemical signals induce reveromycin production through a LuxR family regulator in Streptomyces sp. SN-593.</title>
        <authorList>
            <person name="Panthee S."/>
            <person name="Kito N."/>
            <person name="Hayashi T."/>
            <person name="Shimizu T."/>
            <person name="Ishikawa J."/>
            <person name="Hamamoto H."/>
            <person name="Osada H."/>
            <person name="Takahashi S."/>
        </authorList>
    </citation>
    <scope>NUCLEOTIDE SEQUENCE [LARGE SCALE GENOMIC DNA]</scope>
    <source>
        <strain evidence="3 4">SN-593</strain>
    </source>
</reference>
<dbReference type="AlphaFoldDB" id="A0A7U3UU88"/>
<proteinExistence type="predicted"/>
<reference evidence="3 4" key="3">
    <citation type="journal article" date="2011" name="Nat. Chem. Biol.">
        <title>Reveromycin A biosynthesis uses RevG and RevJ for stereospecific spiroacetal formation.</title>
        <authorList>
            <person name="Takahashi S."/>
            <person name="Toyoda A."/>
            <person name="Sekiyama Y."/>
            <person name="Takagi H."/>
            <person name="Nogawa T."/>
            <person name="Uramoto M."/>
            <person name="Suzuki R."/>
            <person name="Koshino H."/>
            <person name="Kumano T."/>
            <person name="Panthee S."/>
            <person name="Dairi T."/>
            <person name="Ishikawa J."/>
            <person name="Ikeda H."/>
            <person name="Sakaki Y."/>
            <person name="Osada H."/>
        </authorList>
    </citation>
    <scope>NUCLEOTIDE SEQUENCE [LARGE SCALE GENOMIC DNA]</scope>
    <source>
        <strain evidence="3 4">SN-593</strain>
    </source>
</reference>
<name>A0A7U3UU88_9ACTN</name>
<keyword evidence="4" id="KW-1185">Reference proteome</keyword>
<dbReference type="KEGG" id="arev:RVR_5332"/>
<gene>
    <name evidence="3" type="ORF">RVR_5332</name>
</gene>
<organism evidence="3 4">
    <name type="scientific">Actinacidiphila reveromycinica</name>
    <dbReference type="NCBI Taxonomy" id="659352"/>
    <lineage>
        <taxon>Bacteria</taxon>
        <taxon>Bacillati</taxon>
        <taxon>Actinomycetota</taxon>
        <taxon>Actinomycetes</taxon>
        <taxon>Kitasatosporales</taxon>
        <taxon>Streptomycetaceae</taxon>
        <taxon>Actinacidiphila</taxon>
    </lineage>
</organism>
<dbReference type="EMBL" id="AP018365">
    <property type="protein sequence ID" value="BBA98932.1"/>
    <property type="molecule type" value="Genomic_DNA"/>
</dbReference>